<keyword evidence="1" id="KW-0812">Transmembrane</keyword>
<sequence>MADVPGLIPAFQEEVARMELNSYIQYSAITLFSYDSLRIIPRENEGLQFYSIQHKLALASSIVGVVSTTVGVALTIMRFMGTYSDSRFAGPTFRERISFIKEVTPVIYVFHRDGTLFFIPILPFMVLQLVAVLSTNDLFNPLRLDWSSWVAFMHYFTGTRLILNLLEANCKLSESIVSRQVYTPLQFYQEENHEDEGMTPRDFIEGGSIVEEERSGRI</sequence>
<feature type="transmembrane region" description="Helical" evidence="1">
    <location>
        <begin position="56"/>
        <end position="77"/>
    </location>
</feature>
<keyword evidence="1" id="KW-1133">Transmembrane helix</keyword>
<dbReference type="EMBL" id="JAACJO010000003">
    <property type="protein sequence ID" value="KAF5360645.1"/>
    <property type="molecule type" value="Genomic_DNA"/>
</dbReference>
<dbReference type="AlphaFoldDB" id="A0A8H5G9C9"/>
<protein>
    <submittedName>
        <fullName evidence="2">Uncharacterized protein</fullName>
    </submittedName>
</protein>
<evidence type="ECO:0000313" key="2">
    <source>
        <dbReference type="EMBL" id="KAF5360645.1"/>
    </source>
</evidence>
<evidence type="ECO:0000313" key="3">
    <source>
        <dbReference type="Proteomes" id="UP000559027"/>
    </source>
</evidence>
<feature type="transmembrane region" description="Helical" evidence="1">
    <location>
        <begin position="116"/>
        <end position="134"/>
    </location>
</feature>
<reference evidence="2 3" key="1">
    <citation type="journal article" date="2020" name="ISME J.">
        <title>Uncovering the hidden diversity of litter-decomposition mechanisms in mushroom-forming fungi.</title>
        <authorList>
            <person name="Floudas D."/>
            <person name="Bentzer J."/>
            <person name="Ahren D."/>
            <person name="Johansson T."/>
            <person name="Persson P."/>
            <person name="Tunlid A."/>
        </authorList>
    </citation>
    <scope>NUCLEOTIDE SEQUENCE [LARGE SCALE GENOMIC DNA]</scope>
    <source>
        <strain evidence="2 3">CBS 146.42</strain>
    </source>
</reference>
<organism evidence="2 3">
    <name type="scientific">Leucocoprinus leucothites</name>
    <dbReference type="NCBI Taxonomy" id="201217"/>
    <lineage>
        <taxon>Eukaryota</taxon>
        <taxon>Fungi</taxon>
        <taxon>Dikarya</taxon>
        <taxon>Basidiomycota</taxon>
        <taxon>Agaricomycotina</taxon>
        <taxon>Agaricomycetes</taxon>
        <taxon>Agaricomycetidae</taxon>
        <taxon>Agaricales</taxon>
        <taxon>Agaricineae</taxon>
        <taxon>Agaricaceae</taxon>
        <taxon>Leucocoprinus</taxon>
    </lineage>
</organism>
<dbReference type="Proteomes" id="UP000559027">
    <property type="component" value="Unassembled WGS sequence"/>
</dbReference>
<accession>A0A8H5G9C9</accession>
<evidence type="ECO:0000256" key="1">
    <source>
        <dbReference type="SAM" id="Phobius"/>
    </source>
</evidence>
<name>A0A8H5G9C9_9AGAR</name>
<dbReference type="OrthoDB" id="10595585at2759"/>
<comment type="caution">
    <text evidence="2">The sequence shown here is derived from an EMBL/GenBank/DDBJ whole genome shotgun (WGS) entry which is preliminary data.</text>
</comment>
<keyword evidence="3" id="KW-1185">Reference proteome</keyword>
<keyword evidence="1" id="KW-0472">Membrane</keyword>
<proteinExistence type="predicted"/>
<gene>
    <name evidence="2" type="ORF">D9756_005139</name>
</gene>